<evidence type="ECO:0000313" key="2">
    <source>
        <dbReference type="EMBL" id="VVB01219.1"/>
    </source>
</evidence>
<dbReference type="EMBL" id="CABITT030000004">
    <property type="protein sequence ID" value="VVB01219.1"/>
    <property type="molecule type" value="Genomic_DNA"/>
</dbReference>
<dbReference type="InterPro" id="IPR002004">
    <property type="entry name" value="PABP_HYD_C"/>
</dbReference>
<name>A0A565BJZ3_9BRAS</name>
<dbReference type="AlphaFoldDB" id="A0A565BJZ3"/>
<dbReference type="SUPFAM" id="SSF63570">
    <property type="entry name" value="PABC (PABP) domain"/>
    <property type="match status" value="2"/>
</dbReference>
<dbReference type="GO" id="GO:0034450">
    <property type="term" value="F:ubiquitin-ubiquitin ligase activity"/>
    <property type="evidence" value="ECO:0007669"/>
    <property type="project" value="TreeGrafter"/>
</dbReference>
<dbReference type="PANTHER" id="PTHR46276">
    <property type="entry name" value="E3 UBIQUITIN-PROTEIN LIGASE UBR5"/>
    <property type="match status" value="1"/>
</dbReference>
<dbReference type="PROSITE" id="PS51309">
    <property type="entry name" value="PABC"/>
    <property type="match status" value="2"/>
</dbReference>
<dbReference type="GO" id="GO:0005634">
    <property type="term" value="C:nucleus"/>
    <property type="evidence" value="ECO:0007669"/>
    <property type="project" value="TreeGrafter"/>
</dbReference>
<dbReference type="Proteomes" id="UP000489600">
    <property type="component" value="Unassembled WGS sequence"/>
</dbReference>
<dbReference type="Gene3D" id="1.10.1900.10">
    <property type="entry name" value="c-terminal domain of poly(a) binding protein"/>
    <property type="match status" value="2"/>
</dbReference>
<dbReference type="Pfam" id="PF00658">
    <property type="entry name" value="MLLE"/>
    <property type="match status" value="2"/>
</dbReference>
<dbReference type="GO" id="GO:0003723">
    <property type="term" value="F:RNA binding"/>
    <property type="evidence" value="ECO:0007669"/>
    <property type="project" value="InterPro"/>
</dbReference>
<dbReference type="PANTHER" id="PTHR46276:SF1">
    <property type="entry name" value="E3 UBIQUITIN-PROTEIN LIGASE UBR5"/>
    <property type="match status" value="1"/>
</dbReference>
<dbReference type="SMART" id="SM00517">
    <property type="entry name" value="PolyA"/>
    <property type="match status" value="2"/>
</dbReference>
<sequence length="229" mass="25986">MLPFHRLNKFSLHLSPDDSSRLRSLLPGLKEALVYATPEQQRTWLGEPLYPLVKELEPLQTAKITEMLSQMDPSEIVHLIESPEALKAKVKEAIEVLRNSIPTELQHTSSVKPMNFIGIEVNNGASTNCWSGCCLPQRAYWENLAYATLEQQRNTLGEYLYPLVEKLEPLWTREVTGMLLTLDQSEILHLLESSDALKVKVKEAIVVLNCSWIPQLQQLVNSINPMSKL</sequence>
<proteinExistence type="predicted"/>
<comment type="caution">
    <text evidence="2">The sequence shown here is derived from an EMBL/GenBank/DDBJ whole genome shotgun (WGS) entry which is preliminary data.</text>
</comment>
<protein>
    <recommendedName>
        <fullName evidence="1">PABC domain-containing protein</fullName>
    </recommendedName>
</protein>
<dbReference type="GO" id="GO:0005737">
    <property type="term" value="C:cytoplasm"/>
    <property type="evidence" value="ECO:0007669"/>
    <property type="project" value="TreeGrafter"/>
</dbReference>
<evidence type="ECO:0000313" key="3">
    <source>
        <dbReference type="Proteomes" id="UP000489600"/>
    </source>
</evidence>
<gene>
    <name evidence="2" type="ORF">ANE_LOCUS11663</name>
</gene>
<dbReference type="InterPro" id="IPR036053">
    <property type="entry name" value="PABP-dom"/>
</dbReference>
<dbReference type="OrthoDB" id="1109642at2759"/>
<keyword evidence="3" id="KW-1185">Reference proteome</keyword>
<dbReference type="GO" id="GO:0090263">
    <property type="term" value="P:positive regulation of canonical Wnt signaling pathway"/>
    <property type="evidence" value="ECO:0007669"/>
    <property type="project" value="TreeGrafter"/>
</dbReference>
<organism evidence="2 3">
    <name type="scientific">Arabis nemorensis</name>
    <dbReference type="NCBI Taxonomy" id="586526"/>
    <lineage>
        <taxon>Eukaryota</taxon>
        <taxon>Viridiplantae</taxon>
        <taxon>Streptophyta</taxon>
        <taxon>Embryophyta</taxon>
        <taxon>Tracheophyta</taxon>
        <taxon>Spermatophyta</taxon>
        <taxon>Magnoliopsida</taxon>
        <taxon>eudicotyledons</taxon>
        <taxon>Gunneridae</taxon>
        <taxon>Pentapetalae</taxon>
        <taxon>rosids</taxon>
        <taxon>malvids</taxon>
        <taxon>Brassicales</taxon>
        <taxon>Brassicaceae</taxon>
        <taxon>Arabideae</taxon>
        <taxon>Arabis</taxon>
    </lineage>
</organism>
<feature type="domain" description="PABC" evidence="1">
    <location>
        <begin position="25"/>
        <end position="102"/>
    </location>
</feature>
<evidence type="ECO:0000259" key="1">
    <source>
        <dbReference type="PROSITE" id="PS51309"/>
    </source>
</evidence>
<reference evidence="2" key="1">
    <citation type="submission" date="2019-07" db="EMBL/GenBank/DDBJ databases">
        <authorList>
            <person name="Dittberner H."/>
        </authorList>
    </citation>
    <scope>NUCLEOTIDE SEQUENCE [LARGE SCALE GENOMIC DNA]</scope>
</reference>
<accession>A0A565BJZ3</accession>
<feature type="domain" description="PABC" evidence="1">
    <location>
        <begin position="136"/>
        <end position="213"/>
    </location>
</feature>
<dbReference type="GO" id="GO:0000209">
    <property type="term" value="P:protein polyubiquitination"/>
    <property type="evidence" value="ECO:0007669"/>
    <property type="project" value="TreeGrafter"/>
</dbReference>